<evidence type="ECO:0000313" key="3">
    <source>
        <dbReference type="EMBL" id="GAA4418965.1"/>
    </source>
</evidence>
<feature type="region of interest" description="Disordered" evidence="1">
    <location>
        <begin position="89"/>
        <end position="110"/>
    </location>
</feature>
<comment type="caution">
    <text evidence="3">The sequence shown here is derived from an EMBL/GenBank/DDBJ whole genome shotgun (WGS) entry which is preliminary data.</text>
</comment>
<keyword evidence="2" id="KW-1133">Transmembrane helix</keyword>
<organism evidence="3 4">
    <name type="scientific">Acidovorax lacteus</name>
    <dbReference type="NCBI Taxonomy" id="1924988"/>
    <lineage>
        <taxon>Bacteria</taxon>
        <taxon>Pseudomonadati</taxon>
        <taxon>Pseudomonadota</taxon>
        <taxon>Betaproteobacteria</taxon>
        <taxon>Burkholderiales</taxon>
        <taxon>Comamonadaceae</taxon>
        <taxon>Acidovorax</taxon>
    </lineage>
</organism>
<keyword evidence="4" id="KW-1185">Reference proteome</keyword>
<proteinExistence type="predicted"/>
<sequence>MSVVHRSGVRGRGGRQRGLSLLELLVAFSIMAMALGLLYRSMGSSARNVADMGQQQRALQWAESLLLTRESVGPEGWNESGDTAGIRWDVRSTPLAPPPSSGTGATNPQAVGLHGVELQLRWDESGRMRELRLATVLPERKPRPGESVQ</sequence>
<keyword evidence="2" id="KW-0812">Transmembrane</keyword>
<dbReference type="RefSeq" id="WP_345060813.1">
    <property type="nucleotide sequence ID" value="NZ_BAABEX010000004.1"/>
</dbReference>
<accession>A0ABP8KYP8</accession>
<gene>
    <name evidence="3" type="ORF">GCM10023090_04530</name>
</gene>
<name>A0ABP8KYP8_9BURK</name>
<keyword evidence="2" id="KW-0472">Membrane</keyword>
<protein>
    <recommendedName>
        <fullName evidence="5">Prepilin-type N-terminal cleavage/methylation domain-containing protein</fullName>
    </recommendedName>
</protein>
<feature type="transmembrane region" description="Helical" evidence="2">
    <location>
        <begin position="21"/>
        <end position="39"/>
    </location>
</feature>
<dbReference type="NCBIfam" id="TIGR02532">
    <property type="entry name" value="IV_pilin_GFxxxE"/>
    <property type="match status" value="1"/>
</dbReference>
<dbReference type="EMBL" id="BAABEX010000004">
    <property type="protein sequence ID" value="GAA4418965.1"/>
    <property type="molecule type" value="Genomic_DNA"/>
</dbReference>
<dbReference type="PROSITE" id="PS00409">
    <property type="entry name" value="PROKAR_NTER_METHYL"/>
    <property type="match status" value="1"/>
</dbReference>
<dbReference type="Pfam" id="PF07963">
    <property type="entry name" value="N_methyl"/>
    <property type="match status" value="1"/>
</dbReference>
<evidence type="ECO:0008006" key="5">
    <source>
        <dbReference type="Google" id="ProtNLM"/>
    </source>
</evidence>
<dbReference type="Proteomes" id="UP001501788">
    <property type="component" value="Unassembled WGS sequence"/>
</dbReference>
<evidence type="ECO:0000256" key="1">
    <source>
        <dbReference type="SAM" id="MobiDB-lite"/>
    </source>
</evidence>
<reference evidence="4" key="1">
    <citation type="journal article" date="2019" name="Int. J. Syst. Evol. Microbiol.">
        <title>The Global Catalogue of Microorganisms (GCM) 10K type strain sequencing project: providing services to taxonomists for standard genome sequencing and annotation.</title>
        <authorList>
            <consortium name="The Broad Institute Genomics Platform"/>
            <consortium name="The Broad Institute Genome Sequencing Center for Infectious Disease"/>
            <person name="Wu L."/>
            <person name="Ma J."/>
        </authorList>
    </citation>
    <scope>NUCLEOTIDE SEQUENCE [LARGE SCALE GENOMIC DNA]</scope>
    <source>
        <strain evidence="4">JCM 31890</strain>
    </source>
</reference>
<evidence type="ECO:0000313" key="4">
    <source>
        <dbReference type="Proteomes" id="UP001501788"/>
    </source>
</evidence>
<dbReference type="InterPro" id="IPR012902">
    <property type="entry name" value="N_methyl_site"/>
</dbReference>
<evidence type="ECO:0000256" key="2">
    <source>
        <dbReference type="SAM" id="Phobius"/>
    </source>
</evidence>